<dbReference type="GO" id="GO:0003677">
    <property type="term" value="F:DNA binding"/>
    <property type="evidence" value="ECO:0007669"/>
    <property type="project" value="UniProtKB-KW"/>
</dbReference>
<dbReference type="InterPro" id="IPR036390">
    <property type="entry name" value="WH_DNA-bd_sf"/>
</dbReference>
<evidence type="ECO:0000256" key="3">
    <source>
        <dbReference type="ARBA" id="ARBA00023163"/>
    </source>
</evidence>
<evidence type="ECO:0000313" key="6">
    <source>
        <dbReference type="Proteomes" id="UP000619788"/>
    </source>
</evidence>
<keyword evidence="3" id="KW-0804">Transcription</keyword>
<dbReference type="InterPro" id="IPR001034">
    <property type="entry name" value="DeoR_HTH"/>
</dbReference>
<dbReference type="AlphaFoldDB" id="A0A8J3SQM4"/>
<dbReference type="PROSITE" id="PS51000">
    <property type="entry name" value="HTH_DEOR_2"/>
    <property type="match status" value="1"/>
</dbReference>
<dbReference type="PROSITE" id="PS52050">
    <property type="entry name" value="WYL"/>
    <property type="match status" value="1"/>
</dbReference>
<dbReference type="InterPro" id="IPR018356">
    <property type="entry name" value="Tscrpt_reg_HTH_DeoR_CS"/>
</dbReference>
<evidence type="ECO:0000256" key="1">
    <source>
        <dbReference type="ARBA" id="ARBA00023015"/>
    </source>
</evidence>
<gene>
    <name evidence="5" type="ORF">Psi01_76410</name>
</gene>
<dbReference type="Gene3D" id="1.10.10.10">
    <property type="entry name" value="Winged helix-like DNA-binding domain superfamily/Winged helix DNA-binding domain"/>
    <property type="match status" value="1"/>
</dbReference>
<dbReference type="PANTHER" id="PTHR34580">
    <property type="match status" value="1"/>
</dbReference>
<keyword evidence="1" id="KW-0805">Transcription regulation</keyword>
<dbReference type="InterPro" id="IPR026881">
    <property type="entry name" value="WYL_dom"/>
</dbReference>
<reference evidence="5 6" key="1">
    <citation type="submission" date="2021-01" db="EMBL/GenBank/DDBJ databases">
        <title>Whole genome shotgun sequence of Planobispora siamensis NBRC 107568.</title>
        <authorList>
            <person name="Komaki H."/>
            <person name="Tamura T."/>
        </authorList>
    </citation>
    <scope>NUCLEOTIDE SEQUENCE [LARGE SCALE GENOMIC DNA]</scope>
    <source>
        <strain evidence="5 6">NBRC 107568</strain>
    </source>
</reference>
<dbReference type="SUPFAM" id="SSF46785">
    <property type="entry name" value="Winged helix' DNA-binding domain"/>
    <property type="match status" value="1"/>
</dbReference>
<organism evidence="5 6">
    <name type="scientific">Planobispora siamensis</name>
    <dbReference type="NCBI Taxonomy" id="936338"/>
    <lineage>
        <taxon>Bacteria</taxon>
        <taxon>Bacillati</taxon>
        <taxon>Actinomycetota</taxon>
        <taxon>Actinomycetes</taxon>
        <taxon>Streptosporangiales</taxon>
        <taxon>Streptosporangiaceae</taxon>
        <taxon>Planobispora</taxon>
    </lineage>
</organism>
<dbReference type="GO" id="GO:0003700">
    <property type="term" value="F:DNA-binding transcription factor activity"/>
    <property type="evidence" value="ECO:0007669"/>
    <property type="project" value="InterPro"/>
</dbReference>
<proteinExistence type="predicted"/>
<dbReference type="InterPro" id="IPR013196">
    <property type="entry name" value="HTH_11"/>
</dbReference>
<accession>A0A8J3SQM4</accession>
<dbReference type="InterPro" id="IPR051534">
    <property type="entry name" value="CBASS_pafABC_assoc_protein"/>
</dbReference>
<protein>
    <submittedName>
        <fullName evidence="5">DeoR family transcriptional regulator</fullName>
    </submittedName>
</protein>
<dbReference type="RefSeq" id="WP_204069034.1">
    <property type="nucleotide sequence ID" value="NZ_BOOJ01000075.1"/>
</dbReference>
<feature type="domain" description="HTH deoR-type" evidence="4">
    <location>
        <begin position="4"/>
        <end position="69"/>
    </location>
</feature>
<dbReference type="Pfam" id="PF08279">
    <property type="entry name" value="HTH_11"/>
    <property type="match status" value="1"/>
</dbReference>
<evidence type="ECO:0000313" key="5">
    <source>
        <dbReference type="EMBL" id="GIH97011.1"/>
    </source>
</evidence>
<evidence type="ECO:0000256" key="2">
    <source>
        <dbReference type="ARBA" id="ARBA00023125"/>
    </source>
</evidence>
<dbReference type="Pfam" id="PF13280">
    <property type="entry name" value="WYL"/>
    <property type="match status" value="1"/>
</dbReference>
<evidence type="ECO:0000259" key="4">
    <source>
        <dbReference type="PROSITE" id="PS51000"/>
    </source>
</evidence>
<comment type="caution">
    <text evidence="5">The sequence shown here is derived from an EMBL/GenBank/DDBJ whole genome shotgun (WGS) entry which is preliminary data.</text>
</comment>
<keyword evidence="2" id="KW-0238">DNA-binding</keyword>
<dbReference type="PIRSF" id="PIRSF016838">
    <property type="entry name" value="PafC"/>
    <property type="match status" value="1"/>
</dbReference>
<name>A0A8J3SQM4_9ACTN</name>
<dbReference type="InterPro" id="IPR028349">
    <property type="entry name" value="PafC-like"/>
</dbReference>
<dbReference type="PANTHER" id="PTHR34580:SF3">
    <property type="entry name" value="PROTEIN PAFB"/>
    <property type="match status" value="1"/>
</dbReference>
<dbReference type="Proteomes" id="UP000619788">
    <property type="component" value="Unassembled WGS sequence"/>
</dbReference>
<dbReference type="EMBL" id="BOOJ01000075">
    <property type="protein sequence ID" value="GIH97011.1"/>
    <property type="molecule type" value="Genomic_DNA"/>
</dbReference>
<dbReference type="InterPro" id="IPR036388">
    <property type="entry name" value="WH-like_DNA-bd_sf"/>
</dbReference>
<sequence length="317" mass="34862">MADVTERILALLATLQSGRAFSGEELVVRLGVSPRTLRRDVDRLRGYGYPVETRPGPGGHYRLVAGTAMPPLVLDDDEAVATLLGLATLAATGSAAEGSVDEAATRAYGKVDHYLPKRLRHRAAQLRASLETGASPAPSVSADVLSSLAEAIQRRHAVAFDYTGRDGSATSRRAEPYRHVHHNLRWYLLAWDLGRDDWRVFRLDRVTGLRTSTGTFAPRPLPAGSALDYLRQGIARDRERVVLTLQAPLPAVADAFKHQEVELLALDERRTRAVLTLDTWQWLLLSLAFLDAGFTVEEPPAFRDAVRAFGARLLGER</sequence>
<dbReference type="PROSITE" id="PS00894">
    <property type="entry name" value="HTH_DEOR_1"/>
    <property type="match status" value="1"/>
</dbReference>
<keyword evidence="6" id="KW-1185">Reference proteome</keyword>